<accession>A0AA47PAB3</accession>
<evidence type="ECO:0000313" key="4">
    <source>
        <dbReference type="Proteomes" id="UP001174136"/>
    </source>
</evidence>
<name>A0AA47PAB3_MERPO</name>
<feature type="domain" description="Protein phosphatase 1 regulatory subunit 26 N-terminal" evidence="2">
    <location>
        <begin position="299"/>
        <end position="551"/>
    </location>
</feature>
<comment type="caution">
    <text evidence="3">The sequence shown here is derived from an EMBL/GenBank/DDBJ whole genome shotgun (WGS) entry which is preliminary data.</text>
</comment>
<keyword evidence="4" id="KW-1185">Reference proteome</keyword>
<feature type="region of interest" description="Disordered" evidence="1">
    <location>
        <begin position="201"/>
        <end position="225"/>
    </location>
</feature>
<dbReference type="GO" id="GO:0004864">
    <property type="term" value="F:protein phosphatase inhibitor activity"/>
    <property type="evidence" value="ECO:0007669"/>
    <property type="project" value="InterPro"/>
</dbReference>
<feature type="compositionally biased region" description="Basic and acidic residues" evidence="1">
    <location>
        <begin position="577"/>
        <end position="586"/>
    </location>
</feature>
<feature type="domain" description="Protein phosphatase 1 regulatory subunit 26 N-terminal" evidence="2">
    <location>
        <begin position="558"/>
        <end position="741"/>
    </location>
</feature>
<dbReference type="EMBL" id="JAOPHQ010000573">
    <property type="protein sequence ID" value="KAK0154280.1"/>
    <property type="molecule type" value="Genomic_DNA"/>
</dbReference>
<feature type="compositionally biased region" description="Basic and acidic residues" evidence="1">
    <location>
        <begin position="1030"/>
        <end position="1052"/>
    </location>
</feature>
<gene>
    <name evidence="3" type="primary">Ppp1r26</name>
    <name evidence="3" type="ORF">N1851_003635</name>
</gene>
<dbReference type="AlphaFoldDB" id="A0AA47PAB3"/>
<feature type="compositionally biased region" description="Polar residues" evidence="1">
    <location>
        <begin position="93"/>
        <end position="108"/>
    </location>
</feature>
<dbReference type="InterPro" id="IPR031474">
    <property type="entry name" value="PPP1R26_N"/>
</dbReference>
<evidence type="ECO:0000256" key="1">
    <source>
        <dbReference type="SAM" id="MobiDB-lite"/>
    </source>
</evidence>
<feature type="domain" description="Protein phosphatase 1 regulatory subunit 26 N-terminal" evidence="2">
    <location>
        <begin position="1"/>
        <end position="179"/>
    </location>
</feature>
<dbReference type="PANTHER" id="PTHR15724">
    <property type="entry name" value="PROTEIN PHOSPHATASE 1 REGULATORY SUBUNIT 26"/>
    <property type="match status" value="1"/>
</dbReference>
<evidence type="ECO:0000313" key="3">
    <source>
        <dbReference type="EMBL" id="KAK0154280.1"/>
    </source>
</evidence>
<feature type="compositionally biased region" description="Polar residues" evidence="1">
    <location>
        <begin position="201"/>
        <end position="211"/>
    </location>
</feature>
<feature type="region of interest" description="Disordered" evidence="1">
    <location>
        <begin position="965"/>
        <end position="1009"/>
    </location>
</feature>
<feature type="region of interest" description="Disordered" evidence="1">
    <location>
        <begin position="1027"/>
        <end position="1052"/>
    </location>
</feature>
<feature type="region of interest" description="Disordered" evidence="1">
    <location>
        <begin position="502"/>
        <end position="563"/>
    </location>
</feature>
<dbReference type="InterPro" id="IPR026130">
    <property type="entry name" value="PPP1R26"/>
</dbReference>
<feature type="region of interest" description="Disordered" evidence="1">
    <location>
        <begin position="93"/>
        <end position="125"/>
    </location>
</feature>
<evidence type="ECO:0000259" key="2">
    <source>
        <dbReference type="Pfam" id="PF15740"/>
    </source>
</evidence>
<feature type="region of interest" description="Disordered" evidence="1">
    <location>
        <begin position="576"/>
        <end position="700"/>
    </location>
</feature>
<feature type="domain" description="Protein phosphatase 1 regulatory subunit 26 N-terminal" evidence="2">
    <location>
        <begin position="263"/>
        <end position="292"/>
    </location>
</feature>
<feature type="region of interest" description="Disordered" evidence="1">
    <location>
        <begin position="1067"/>
        <end position="1086"/>
    </location>
</feature>
<feature type="compositionally biased region" description="Basic and acidic residues" evidence="1">
    <location>
        <begin position="508"/>
        <end position="520"/>
    </location>
</feature>
<dbReference type="Proteomes" id="UP001174136">
    <property type="component" value="Unassembled WGS sequence"/>
</dbReference>
<feature type="compositionally biased region" description="Basic and acidic residues" evidence="1">
    <location>
        <begin position="681"/>
        <end position="692"/>
    </location>
</feature>
<organism evidence="3 4">
    <name type="scientific">Merluccius polli</name>
    <name type="common">Benguela hake</name>
    <name type="synonym">Merluccius cadenati</name>
    <dbReference type="NCBI Taxonomy" id="89951"/>
    <lineage>
        <taxon>Eukaryota</taxon>
        <taxon>Metazoa</taxon>
        <taxon>Chordata</taxon>
        <taxon>Craniata</taxon>
        <taxon>Vertebrata</taxon>
        <taxon>Euteleostomi</taxon>
        <taxon>Actinopterygii</taxon>
        <taxon>Neopterygii</taxon>
        <taxon>Teleostei</taxon>
        <taxon>Neoteleostei</taxon>
        <taxon>Acanthomorphata</taxon>
        <taxon>Zeiogadaria</taxon>
        <taxon>Gadariae</taxon>
        <taxon>Gadiformes</taxon>
        <taxon>Gadoidei</taxon>
        <taxon>Merlucciidae</taxon>
        <taxon>Merluccius</taxon>
    </lineage>
</organism>
<feature type="compositionally biased region" description="Basic and acidic residues" evidence="1">
    <location>
        <begin position="617"/>
        <end position="630"/>
    </location>
</feature>
<dbReference type="PANTHER" id="PTHR15724:SF0">
    <property type="entry name" value="PROTEIN PHOSPHATASE 1 REGULATORY SUBUNIT 26"/>
    <property type="match status" value="1"/>
</dbReference>
<protein>
    <submittedName>
        <fullName evidence="3">Protein phosphatase 1 regulatory subunit 26</fullName>
    </submittedName>
</protein>
<reference evidence="3" key="1">
    <citation type="journal article" date="2023" name="Front. Mar. Sci.">
        <title>A new Merluccius polli reference genome to investigate the effects of global change in West African waters.</title>
        <authorList>
            <person name="Mateo J.L."/>
            <person name="Blanco-Fernandez C."/>
            <person name="Garcia-Vazquez E."/>
            <person name="Machado-Schiaffino G."/>
        </authorList>
    </citation>
    <scope>NUCLEOTIDE SEQUENCE</scope>
    <source>
        <strain evidence="3">C29</strain>
        <tissue evidence="3">Fin</tissue>
    </source>
</reference>
<dbReference type="Pfam" id="PF15740">
    <property type="entry name" value="PPP1R26_N"/>
    <property type="match status" value="4"/>
</dbReference>
<feature type="compositionally biased region" description="Basic residues" evidence="1">
    <location>
        <begin position="607"/>
        <end position="616"/>
    </location>
</feature>
<proteinExistence type="predicted"/>
<sequence length="1086" mass="119099">MYLMNVPPFAATHTEWRTCGPPQDFSLHGLHSSDSELSTGDANIQDKVQMIIKSLRSTQSSIDMGDDIVGNVPPGQEVHLEACKFGMGPLVGSKSSTGSGTENRQMQSVFPIKSESQDSDSDDSVDRGIEEAILEYLKEKDGHKHKAEPSTNILQPSKVHRKNTPVPEISKQHSNSNIVLSASNPFSKIPEVENPMAPVQSSVTKNNSINPTPLKENPGSKMDIGRSMTTTSVLPKEPNNSFLMANNFYKKVKDPVTVKGDIDSLDSSSDDGIEEAIQKYQLEKNDKQIRSKDACNSFTSQDLSDSSSDDGIEEAIRCYQLEQLKEKSVCKPFLHKQRPSIMSPIQSLCSTNTEKINKLKSKKKSKKKNLQSGPPMSSVFLPQSTLFGSSSSNGNVALLLKEEPFKLHSPATTKTTSAELMCAEAILDISKAVMPAAFSSNVGINSFNTNETLSAPSNIVEDRSSDSSIDSEDGIEQEIKMFLEQKAQMQKQPQTTAALTTLPASLNEPDKAKGKPESVQKKVLRLSLTQRRKQKSQDCKKPATSPNRKNELTLTEEGEGSSSLVSYQMELSPASVEFEKTERGGDKSSSLDSDEDLDTAIKDLLKTKRKLKRKTRDLKLKARKCPKDPEPCDSFPTKKPKLDPVSKRGVLKKAPIKNMEMSEKTKVSRKSPSPQKQNIKRKVDGRAGETDQLKGTGSGDIALLYTNESAVQGTEDSSSVDSDDSIEQEIRKFLAEKAKVSPTETKSKDGDVPIYGNISTQLPEKATELESQLAEIPTPENTRLPDGQSKLFQDGLASMTPLTIGSTCHPSLLSRSPSLLQHTDAESIVKQEETRPTIGSANATFNDNLEKASARPAMSPSVVQPFSDAMKWRQSLGLPITHMRPAYPSRPSHITFPSVNKTAAAAAAAAATPYHRARTNPKPHTPITLWTSARNSQPVSPIHHYSETHVNPMSSSVLNPFSATKHTPGRSPMTELVSGSHRAEKPVSGQAERGNRLALPSEQDQGEFTKLDPTRRSCQVWVQSRPISGGREEELTSRENEEREVVSTDEKAVQSIKMEIEDFVDETDCELDERRDAEKTQGVSSM</sequence>
<feature type="region of interest" description="Disordered" evidence="1">
    <location>
        <begin position="139"/>
        <end position="171"/>
    </location>
</feature>